<dbReference type="OrthoDB" id="25308at2759"/>
<evidence type="ECO:0000259" key="2">
    <source>
        <dbReference type="Pfam" id="PF05922"/>
    </source>
</evidence>
<evidence type="ECO:0000256" key="1">
    <source>
        <dbReference type="SAM" id="MobiDB-lite"/>
    </source>
</evidence>
<accession>A0A835U8K2</accession>
<dbReference type="AlphaFoldDB" id="A0A835U8K2"/>
<reference evidence="3 4" key="1">
    <citation type="journal article" date="2020" name="Nat. Food">
        <title>A phased Vanilla planifolia genome enables genetic improvement of flavour and production.</title>
        <authorList>
            <person name="Hasing T."/>
            <person name="Tang H."/>
            <person name="Brym M."/>
            <person name="Khazi F."/>
            <person name="Huang T."/>
            <person name="Chambers A.H."/>
        </authorList>
    </citation>
    <scope>NUCLEOTIDE SEQUENCE [LARGE SCALE GENOMIC DNA]</scope>
    <source>
        <tissue evidence="3">Leaf</tissue>
    </source>
</reference>
<dbReference type="InterPro" id="IPR037045">
    <property type="entry name" value="S8pro/Inhibitor_I9_sf"/>
</dbReference>
<proteinExistence type="predicted"/>
<protein>
    <recommendedName>
        <fullName evidence="2">Inhibitor I9 domain-containing protein</fullName>
    </recommendedName>
</protein>
<name>A0A835U8K2_VANPL</name>
<dbReference type="PANTHER" id="PTHR48222:SF4">
    <property type="entry name" value="PROTEINASE INHIBITOR, PROPEPTIDE"/>
    <property type="match status" value="1"/>
</dbReference>
<comment type="caution">
    <text evidence="3">The sequence shown here is derived from an EMBL/GenBank/DDBJ whole genome shotgun (WGS) entry which is preliminary data.</text>
</comment>
<dbReference type="Pfam" id="PF05922">
    <property type="entry name" value="Inhibitor_I9"/>
    <property type="match status" value="1"/>
</dbReference>
<dbReference type="Proteomes" id="UP000636800">
    <property type="component" value="Unassembled WGS sequence"/>
</dbReference>
<dbReference type="Gene3D" id="3.30.70.80">
    <property type="entry name" value="Peptidase S8 propeptide/proteinase inhibitor I9"/>
    <property type="match status" value="1"/>
</dbReference>
<dbReference type="InterPro" id="IPR010259">
    <property type="entry name" value="S8pro/Inhibitor_I9"/>
</dbReference>
<dbReference type="EMBL" id="JADCNL010000014">
    <property type="protein sequence ID" value="KAG0452378.1"/>
    <property type="molecule type" value="Genomic_DNA"/>
</dbReference>
<sequence>MAFQAMEKVPLPAVDNGEGPPYGEVPSPAETTGESDNETTKVHIVHLVRPEGVEPEAFHIRTLASVLGSEEAAKEAVVYHYTHAASGFAARLTPEQVAHLSEKPEVVMVLPDQTCTTFG</sequence>
<evidence type="ECO:0000313" key="3">
    <source>
        <dbReference type="EMBL" id="KAG0452378.1"/>
    </source>
</evidence>
<gene>
    <name evidence="3" type="ORF">HPP92_025042</name>
</gene>
<keyword evidence="4" id="KW-1185">Reference proteome</keyword>
<feature type="region of interest" description="Disordered" evidence="1">
    <location>
        <begin position="1"/>
        <end position="38"/>
    </location>
</feature>
<feature type="domain" description="Inhibitor I9" evidence="2">
    <location>
        <begin position="43"/>
        <end position="116"/>
    </location>
</feature>
<dbReference type="PANTHER" id="PTHR48222">
    <property type="entry name" value="PROTEINASE INHIBITOR, PROPEPTIDE"/>
    <property type="match status" value="1"/>
</dbReference>
<organism evidence="3 4">
    <name type="scientific">Vanilla planifolia</name>
    <name type="common">Vanilla</name>
    <dbReference type="NCBI Taxonomy" id="51239"/>
    <lineage>
        <taxon>Eukaryota</taxon>
        <taxon>Viridiplantae</taxon>
        <taxon>Streptophyta</taxon>
        <taxon>Embryophyta</taxon>
        <taxon>Tracheophyta</taxon>
        <taxon>Spermatophyta</taxon>
        <taxon>Magnoliopsida</taxon>
        <taxon>Liliopsida</taxon>
        <taxon>Asparagales</taxon>
        <taxon>Orchidaceae</taxon>
        <taxon>Vanilloideae</taxon>
        <taxon>Vanilleae</taxon>
        <taxon>Vanilla</taxon>
    </lineage>
</organism>
<evidence type="ECO:0000313" key="4">
    <source>
        <dbReference type="Proteomes" id="UP000636800"/>
    </source>
</evidence>